<dbReference type="InterPro" id="IPR011993">
    <property type="entry name" value="PH-like_dom_sf"/>
</dbReference>
<sequence length="993" mass="110606">MPRQNPFLRRASSPGDINTEINHGNNNNLLSVPPPPLPQQHPAKLTQASLSDSALKVPVRPSTFRNTQSRMMSIRPSRFIKASTPTLSTSSPIILNDTSVHCSSQSTEMTSFIRLFDTFTQKLYIEGYVMRHNKNTTMDDGSKPRTKMFMELSGSTLTLWDTEVPGSTVMPTYFQIVDTTIVYSNPIISADSKKKKHVFSVQNKKTTMTFETSDEPSMIRWVSAIRLSCFEKQKLHQLFTLRLLDDIPTKSTWLQVRVPGTSIWQKYWVVLRFGKKASVDNVEEHILLYETKKSKSPLWTLSRLTHAYAVYPESPQLIEKGSMIRIECKLNGGGVQQRASESLDSNDNICCCWFMADHSQLTIQWLLTVYDTFSLYGRPEQLLADPTNQRALNFGEPLQDVGTVVHPKLFLETDEVVHAMNVLSIPRQEIDAIFTNAILKKQAETSIVTVTRRPTGTRANSLPLITVISATGDDDKVKSALEETTVKSADAEDQAAPFKFARQVADSSDESDDEEEDDDGEEDDEDVDSDDEPIGKKSAHSPPSSATPEEPEESTAKKVFADSLIPDFDFGNGFDVPKNVTAAAVAAAVNASSLSQTLPTRGKNKGARHSNSMTMFMDSSSSISPLDSSSRQDGDPPASSSSALFGDFSLTTDFRKFLDEPLDQRKYSLPANVKLSSMESSRSTSSSNNNNLHRWGEQEWEDATDNYADNEDYDDEEQPSQHPYDDDNQSYDSDFDGPLIPSLGDHFAPQNSLLDTYLGEQLSAKEQIEYAKATGQPLIQVSTKKQGAPRGGLVGMISQREKDRKEGNGLRVTERVNQHHAQLGQDRFEREKERRIFEQRQHQFLKHQMMLYANGYGMPPLPMMHPHSFMSPMSPMGPMSPMPMSPMGPIAPPSPHTPSYGNHIRPIYGPPPPSSPMGFYQQQQQQHYQQGRQSPSLSAPLITHNNRRVSRPLLDDVEELNGSGGGSSSRTMSPVLRKSPIVSTSSGTSSVRM</sequence>
<proteinExistence type="predicted"/>
<feature type="compositionally biased region" description="Low complexity" evidence="1">
    <location>
        <begin position="676"/>
        <end position="691"/>
    </location>
</feature>
<evidence type="ECO:0000313" key="3">
    <source>
        <dbReference type="EMBL" id="KAF1801768.1"/>
    </source>
</evidence>
<feature type="compositionally biased region" description="Low complexity" evidence="1">
    <location>
        <begin position="921"/>
        <end position="933"/>
    </location>
</feature>
<evidence type="ECO:0000256" key="1">
    <source>
        <dbReference type="SAM" id="MobiDB-lite"/>
    </source>
</evidence>
<comment type="caution">
    <text evidence="3">The sequence shown here is derived from an EMBL/GenBank/DDBJ whole genome shotgun (WGS) entry which is preliminary data.</text>
</comment>
<feature type="domain" description="PH" evidence="2">
    <location>
        <begin position="122"/>
        <end position="230"/>
    </location>
</feature>
<evidence type="ECO:0000259" key="2">
    <source>
        <dbReference type="PROSITE" id="PS50003"/>
    </source>
</evidence>
<feature type="compositionally biased region" description="Acidic residues" evidence="1">
    <location>
        <begin position="507"/>
        <end position="532"/>
    </location>
</feature>
<accession>A0A8H4F2S3</accession>
<feature type="compositionally biased region" description="Low complexity" evidence="1">
    <location>
        <begin position="982"/>
        <end position="993"/>
    </location>
</feature>
<feature type="region of interest" description="Disordered" evidence="1">
    <location>
        <begin position="894"/>
        <end position="993"/>
    </location>
</feature>
<dbReference type="Proteomes" id="UP000469890">
    <property type="component" value="Unassembled WGS sequence"/>
</dbReference>
<dbReference type="InterPro" id="IPR058155">
    <property type="entry name" value="Skg3/CAF120-like_PH"/>
</dbReference>
<feature type="region of interest" description="Disordered" evidence="1">
    <location>
        <begin position="674"/>
        <end position="746"/>
    </location>
</feature>
<dbReference type="SUPFAM" id="SSF50729">
    <property type="entry name" value="PH domain-like"/>
    <property type="match status" value="1"/>
</dbReference>
<dbReference type="PROSITE" id="PS50003">
    <property type="entry name" value="PH_DOMAIN"/>
    <property type="match status" value="1"/>
</dbReference>
<feature type="region of interest" description="Disordered" evidence="1">
    <location>
        <begin position="590"/>
        <end position="645"/>
    </location>
</feature>
<protein>
    <recommendedName>
        <fullName evidence="2">PH domain-containing protein</fullName>
    </recommendedName>
</protein>
<evidence type="ECO:0000313" key="4">
    <source>
        <dbReference type="Proteomes" id="UP000469890"/>
    </source>
</evidence>
<dbReference type="InterPro" id="IPR001849">
    <property type="entry name" value="PH_domain"/>
</dbReference>
<name>A0A8H4F2S3_MUCCL</name>
<dbReference type="EMBL" id="JAAECE010000004">
    <property type="protein sequence ID" value="KAF1801768.1"/>
    <property type="molecule type" value="Genomic_DNA"/>
</dbReference>
<feature type="region of interest" description="Disordered" evidence="1">
    <location>
        <begin position="485"/>
        <end position="560"/>
    </location>
</feature>
<gene>
    <name evidence="3" type="ORF">FB192DRAFT_1325253</name>
</gene>
<feature type="compositionally biased region" description="Acidic residues" evidence="1">
    <location>
        <begin position="726"/>
        <end position="735"/>
    </location>
</feature>
<organism evidence="3 4">
    <name type="scientific">Mucor circinelloides f. lusitanicus</name>
    <name type="common">Mucor racemosus var. lusitanicus</name>
    <dbReference type="NCBI Taxonomy" id="29924"/>
    <lineage>
        <taxon>Eukaryota</taxon>
        <taxon>Fungi</taxon>
        <taxon>Fungi incertae sedis</taxon>
        <taxon>Mucoromycota</taxon>
        <taxon>Mucoromycotina</taxon>
        <taxon>Mucoromycetes</taxon>
        <taxon>Mucorales</taxon>
        <taxon>Mucorineae</taxon>
        <taxon>Mucoraceae</taxon>
        <taxon>Mucor</taxon>
    </lineage>
</organism>
<dbReference type="Gene3D" id="2.30.29.30">
    <property type="entry name" value="Pleckstrin-homology domain (PH domain)/Phosphotyrosine-binding domain (PTB)"/>
    <property type="match status" value="1"/>
</dbReference>
<feature type="compositionally biased region" description="Low complexity" evidence="1">
    <location>
        <begin position="610"/>
        <end position="631"/>
    </location>
</feature>
<reference evidence="3 4" key="1">
    <citation type="submission" date="2019-09" db="EMBL/GenBank/DDBJ databases">
        <authorList>
            <consortium name="DOE Joint Genome Institute"/>
            <person name="Mondo S.J."/>
            <person name="Navarro-Mendoza M.I."/>
            <person name="Perez-Arques C."/>
            <person name="Panchal S."/>
            <person name="Nicolas F.E."/>
            <person name="Ganguly P."/>
            <person name="Pangilinan J."/>
            <person name="Grigoriev I."/>
            <person name="Heitman J."/>
            <person name="Sanya K."/>
            <person name="Garre V."/>
        </authorList>
    </citation>
    <scope>NUCLEOTIDE SEQUENCE [LARGE SCALE GENOMIC DNA]</scope>
    <source>
        <strain evidence="3 4">MU402</strain>
    </source>
</reference>
<feature type="compositionally biased region" description="Acidic residues" evidence="1">
    <location>
        <begin position="698"/>
        <end position="718"/>
    </location>
</feature>
<dbReference type="Pfam" id="PF00169">
    <property type="entry name" value="PH"/>
    <property type="match status" value="1"/>
</dbReference>
<dbReference type="AlphaFoldDB" id="A0A8H4F2S3"/>
<dbReference type="Pfam" id="PF25381">
    <property type="entry name" value="PH_26"/>
    <property type="match status" value="1"/>
</dbReference>
<dbReference type="SMART" id="SM00233">
    <property type="entry name" value="PH"/>
    <property type="match status" value="2"/>
</dbReference>